<feature type="region of interest" description="Disordered" evidence="2">
    <location>
        <begin position="296"/>
        <end position="325"/>
    </location>
</feature>
<evidence type="ECO:0000256" key="2">
    <source>
        <dbReference type="SAM" id="MobiDB-lite"/>
    </source>
</evidence>
<proteinExistence type="predicted"/>
<reference evidence="3" key="1">
    <citation type="submission" date="2022-04" db="EMBL/GenBank/DDBJ databases">
        <title>Carnegiea gigantea Genome sequencing and assembly v2.</title>
        <authorList>
            <person name="Copetti D."/>
            <person name="Sanderson M.J."/>
            <person name="Burquez A."/>
            <person name="Wojciechowski M.F."/>
        </authorList>
    </citation>
    <scope>NUCLEOTIDE SEQUENCE</scope>
    <source>
        <strain evidence="3">SGP5-SGP5p</strain>
        <tissue evidence="3">Aerial part</tissue>
    </source>
</reference>
<organism evidence="3 4">
    <name type="scientific">Carnegiea gigantea</name>
    <dbReference type="NCBI Taxonomy" id="171969"/>
    <lineage>
        <taxon>Eukaryota</taxon>
        <taxon>Viridiplantae</taxon>
        <taxon>Streptophyta</taxon>
        <taxon>Embryophyta</taxon>
        <taxon>Tracheophyta</taxon>
        <taxon>Spermatophyta</taxon>
        <taxon>Magnoliopsida</taxon>
        <taxon>eudicotyledons</taxon>
        <taxon>Gunneridae</taxon>
        <taxon>Pentapetalae</taxon>
        <taxon>Caryophyllales</taxon>
        <taxon>Cactineae</taxon>
        <taxon>Cactaceae</taxon>
        <taxon>Cactoideae</taxon>
        <taxon>Echinocereeae</taxon>
        <taxon>Carnegiea</taxon>
    </lineage>
</organism>
<keyword evidence="4" id="KW-1185">Reference proteome</keyword>
<name>A0A9Q1K2Z9_9CARY</name>
<dbReference type="Proteomes" id="UP001153076">
    <property type="component" value="Unassembled WGS sequence"/>
</dbReference>
<feature type="coiled-coil region" evidence="1">
    <location>
        <begin position="57"/>
        <end position="91"/>
    </location>
</feature>
<dbReference type="AlphaFoldDB" id="A0A9Q1K2Z9"/>
<dbReference type="EMBL" id="JAKOGI010000382">
    <property type="protein sequence ID" value="KAJ8435845.1"/>
    <property type="molecule type" value="Genomic_DNA"/>
</dbReference>
<accession>A0A9Q1K2Z9</accession>
<keyword evidence="1" id="KW-0175">Coiled coil</keyword>
<evidence type="ECO:0000256" key="1">
    <source>
        <dbReference type="SAM" id="Coils"/>
    </source>
</evidence>
<comment type="caution">
    <text evidence="3">The sequence shown here is derived from an EMBL/GenBank/DDBJ whole genome shotgun (WGS) entry which is preliminary data.</text>
</comment>
<evidence type="ECO:0000313" key="4">
    <source>
        <dbReference type="Proteomes" id="UP001153076"/>
    </source>
</evidence>
<evidence type="ECO:0000313" key="3">
    <source>
        <dbReference type="EMBL" id="KAJ8435845.1"/>
    </source>
</evidence>
<protein>
    <submittedName>
        <fullName evidence="3">Uncharacterized protein</fullName>
    </submittedName>
</protein>
<sequence>MDFIKQEVNFIDKLLGSWMQKLEMSHLFFKCFAKLTKTLIRLKSPLEVEHNVTRRKNEVLTDHLATIEAENKKLQNHVESVESEMMRIKNLVFRQFNSRPSSTPLDGHETPGDAFQGVVVTEVANVLHTKLPYCIREKVLFGIVRSIAKETSSNATEMGLEYPTTFVCDGIALHRLRAPRKDTLAGMKGTIAQVFQSMSVLALFLALEAGLGVEAIVAAVLDGIVGAVGDEAGSRGGDGGRGAEAVGADDEAGPVWAGVMGIEVGAVVASAEVVEAGNKAGVVVGIVLGVGRRRGEGGGGGGGRQGGSSGGRRGEGGGGGRGRGGGGHRCINLIGWLVVLGCISPINLAIVA</sequence>
<feature type="compositionally biased region" description="Gly residues" evidence="2">
    <location>
        <begin position="297"/>
        <end position="325"/>
    </location>
</feature>
<gene>
    <name evidence="3" type="ORF">Cgig2_003868</name>
</gene>